<dbReference type="EMBL" id="GBXM01012451">
    <property type="protein sequence ID" value="JAH96126.1"/>
    <property type="molecule type" value="Transcribed_RNA"/>
</dbReference>
<proteinExistence type="predicted"/>
<organism evidence="1">
    <name type="scientific">Anguilla anguilla</name>
    <name type="common">European freshwater eel</name>
    <name type="synonym">Muraena anguilla</name>
    <dbReference type="NCBI Taxonomy" id="7936"/>
    <lineage>
        <taxon>Eukaryota</taxon>
        <taxon>Metazoa</taxon>
        <taxon>Chordata</taxon>
        <taxon>Craniata</taxon>
        <taxon>Vertebrata</taxon>
        <taxon>Euteleostomi</taxon>
        <taxon>Actinopterygii</taxon>
        <taxon>Neopterygii</taxon>
        <taxon>Teleostei</taxon>
        <taxon>Anguilliformes</taxon>
        <taxon>Anguillidae</taxon>
        <taxon>Anguilla</taxon>
    </lineage>
</organism>
<evidence type="ECO:0000313" key="1">
    <source>
        <dbReference type="EMBL" id="JAH96126.1"/>
    </source>
</evidence>
<dbReference type="AlphaFoldDB" id="A0A0E9X0Y2"/>
<reference evidence="1" key="1">
    <citation type="submission" date="2014-11" db="EMBL/GenBank/DDBJ databases">
        <authorList>
            <person name="Amaro Gonzalez C."/>
        </authorList>
    </citation>
    <scope>NUCLEOTIDE SEQUENCE</scope>
</reference>
<name>A0A0E9X0Y2_ANGAN</name>
<sequence length="63" mass="7335">MYSIINKEQVHRTKKIRNKKNIPAIMAQQGTHSTLPQTDYKHKNNIFVKSSNYSCIKTFSLPL</sequence>
<reference evidence="1" key="2">
    <citation type="journal article" date="2015" name="Fish Shellfish Immunol.">
        <title>Early steps in the European eel (Anguilla anguilla)-Vibrio vulnificus interaction in the gills: Role of the RtxA13 toxin.</title>
        <authorList>
            <person name="Callol A."/>
            <person name="Pajuelo D."/>
            <person name="Ebbesson L."/>
            <person name="Teles M."/>
            <person name="MacKenzie S."/>
            <person name="Amaro C."/>
        </authorList>
    </citation>
    <scope>NUCLEOTIDE SEQUENCE</scope>
</reference>
<protein>
    <submittedName>
        <fullName evidence="1">Uncharacterized protein</fullName>
    </submittedName>
</protein>
<accession>A0A0E9X0Y2</accession>